<dbReference type="EMBL" id="CAJOBH010063437">
    <property type="protein sequence ID" value="CAF4436542.1"/>
    <property type="molecule type" value="Genomic_DNA"/>
</dbReference>
<accession>A0A8S2W783</accession>
<dbReference type="AlphaFoldDB" id="A0A8S2W783"/>
<sequence>RLREMVLLSLQAYPTRIIHLPLYTSLLKRQLAPPITDDQTSYHTKQSWLLHTNNTAAHPVGFLFL</sequence>
<dbReference type="Proteomes" id="UP000681720">
    <property type="component" value="Unassembled WGS sequence"/>
</dbReference>
<evidence type="ECO:0000313" key="2">
    <source>
        <dbReference type="EMBL" id="CAF4460725.1"/>
    </source>
</evidence>
<feature type="non-terminal residue" evidence="1">
    <location>
        <position position="1"/>
    </location>
</feature>
<dbReference type="EMBL" id="CAJOBJ010144073">
    <property type="protein sequence ID" value="CAF4776168.1"/>
    <property type="molecule type" value="Genomic_DNA"/>
</dbReference>
<evidence type="ECO:0000313" key="1">
    <source>
        <dbReference type="EMBL" id="CAF4436542.1"/>
    </source>
</evidence>
<comment type="caution">
    <text evidence="1">The sequence shown here is derived from an EMBL/GenBank/DDBJ whole genome shotgun (WGS) entry which is preliminary data.</text>
</comment>
<organism evidence="1 4">
    <name type="scientific">Rotaria magnacalcarata</name>
    <dbReference type="NCBI Taxonomy" id="392030"/>
    <lineage>
        <taxon>Eukaryota</taxon>
        <taxon>Metazoa</taxon>
        <taxon>Spiralia</taxon>
        <taxon>Gnathifera</taxon>
        <taxon>Rotifera</taxon>
        <taxon>Eurotatoria</taxon>
        <taxon>Bdelloidea</taxon>
        <taxon>Philodinida</taxon>
        <taxon>Philodinidae</taxon>
        <taxon>Rotaria</taxon>
    </lineage>
</organism>
<name>A0A8S2W783_9BILA</name>
<dbReference type="EMBL" id="CAJOBH010068592">
    <property type="protein sequence ID" value="CAF4460725.1"/>
    <property type="molecule type" value="Genomic_DNA"/>
</dbReference>
<evidence type="ECO:0000313" key="3">
    <source>
        <dbReference type="EMBL" id="CAF4776168.1"/>
    </source>
</evidence>
<protein>
    <submittedName>
        <fullName evidence="1">Uncharacterized protein</fullName>
    </submittedName>
</protein>
<proteinExistence type="predicted"/>
<evidence type="ECO:0000313" key="4">
    <source>
        <dbReference type="Proteomes" id="UP000681967"/>
    </source>
</evidence>
<dbReference type="Proteomes" id="UP000681967">
    <property type="component" value="Unassembled WGS sequence"/>
</dbReference>
<gene>
    <name evidence="1" type="ORF">BYL167_LOCUS33127</name>
    <name evidence="2" type="ORF">BYL167_LOCUS34187</name>
    <name evidence="3" type="ORF">GIL414_LOCUS46146</name>
</gene>
<reference evidence="1" key="1">
    <citation type="submission" date="2021-02" db="EMBL/GenBank/DDBJ databases">
        <authorList>
            <person name="Nowell W R."/>
        </authorList>
    </citation>
    <scope>NUCLEOTIDE SEQUENCE</scope>
</reference>